<dbReference type="EMBL" id="JSZA02000061">
    <property type="protein sequence ID" value="KHD08478.1"/>
    <property type="molecule type" value="Genomic_DNA"/>
</dbReference>
<evidence type="ECO:0000313" key="2">
    <source>
        <dbReference type="Proteomes" id="UP000030428"/>
    </source>
</evidence>
<dbReference type="Proteomes" id="UP000030428">
    <property type="component" value="Unassembled WGS sequence"/>
</dbReference>
<name>A0A0A6PCT0_9GAMM</name>
<evidence type="ECO:0000313" key="1">
    <source>
        <dbReference type="EMBL" id="KHD08478.1"/>
    </source>
</evidence>
<organism evidence="1 2">
    <name type="scientific">Candidatus Thiomargarita nelsonii</name>
    <dbReference type="NCBI Taxonomy" id="1003181"/>
    <lineage>
        <taxon>Bacteria</taxon>
        <taxon>Pseudomonadati</taxon>
        <taxon>Pseudomonadota</taxon>
        <taxon>Gammaproteobacteria</taxon>
        <taxon>Thiotrichales</taxon>
        <taxon>Thiotrichaceae</taxon>
        <taxon>Thiomargarita</taxon>
    </lineage>
</organism>
<reference evidence="1 2" key="1">
    <citation type="journal article" date="2016" name="Front. Microbiol.">
        <title>Single-Cell (Meta-)Genomics of a Dimorphic Candidatus Thiomargarita nelsonii Reveals Genomic Plasticity.</title>
        <authorList>
            <person name="Flood B.E."/>
            <person name="Fliss P."/>
            <person name="Jones D.S."/>
            <person name="Dick G.J."/>
            <person name="Jain S."/>
            <person name="Kaster A.K."/>
            <person name="Winkel M."/>
            <person name="Mussmann M."/>
            <person name="Bailey J."/>
        </authorList>
    </citation>
    <scope>NUCLEOTIDE SEQUENCE [LARGE SCALE GENOMIC DNA]</scope>
    <source>
        <strain evidence="1">Hydrate Ridge</strain>
    </source>
</reference>
<accession>A0A0A6PCT0</accession>
<sequence length="83" mass="9591">MLRSIEGVYRGGQIKLAEIPRDVHEETYVIITFLESSQIDLRTRGIDKAQAIDLRARLATFAEDWESPEMNIYDNYDISKSNL</sequence>
<comment type="caution">
    <text evidence="1">The sequence shown here is derived from an EMBL/GenBank/DDBJ whole genome shotgun (WGS) entry which is preliminary data.</text>
</comment>
<dbReference type="AlphaFoldDB" id="A0A0A6PCT0"/>
<protein>
    <submittedName>
        <fullName evidence="1">Uncharacterized protein</fullName>
    </submittedName>
</protein>
<gene>
    <name evidence="1" type="ORF">PN36_16355</name>
</gene>
<proteinExistence type="predicted"/>
<keyword evidence="2" id="KW-1185">Reference proteome</keyword>